<dbReference type="Proteomes" id="UP000789920">
    <property type="component" value="Unassembled WGS sequence"/>
</dbReference>
<name>A0ACA9M8H7_9GLOM</name>
<proteinExistence type="predicted"/>
<dbReference type="EMBL" id="CAJVQC010007103">
    <property type="protein sequence ID" value="CAG8575270.1"/>
    <property type="molecule type" value="Genomic_DNA"/>
</dbReference>
<evidence type="ECO:0000313" key="1">
    <source>
        <dbReference type="EMBL" id="CAG8575270.1"/>
    </source>
</evidence>
<reference evidence="1" key="1">
    <citation type="submission" date="2021-06" db="EMBL/GenBank/DDBJ databases">
        <authorList>
            <person name="Kallberg Y."/>
            <person name="Tangrot J."/>
            <person name="Rosling A."/>
        </authorList>
    </citation>
    <scope>NUCLEOTIDE SEQUENCE</scope>
    <source>
        <strain evidence="1">MA461A</strain>
    </source>
</reference>
<organism evidence="1 2">
    <name type="scientific">Racocetra persica</name>
    <dbReference type="NCBI Taxonomy" id="160502"/>
    <lineage>
        <taxon>Eukaryota</taxon>
        <taxon>Fungi</taxon>
        <taxon>Fungi incertae sedis</taxon>
        <taxon>Mucoromycota</taxon>
        <taxon>Glomeromycotina</taxon>
        <taxon>Glomeromycetes</taxon>
        <taxon>Diversisporales</taxon>
        <taxon>Gigasporaceae</taxon>
        <taxon>Racocetra</taxon>
    </lineage>
</organism>
<keyword evidence="2" id="KW-1185">Reference proteome</keyword>
<comment type="caution">
    <text evidence="1">The sequence shown here is derived from an EMBL/GenBank/DDBJ whole genome shotgun (WGS) entry which is preliminary data.</text>
</comment>
<gene>
    <name evidence="1" type="ORF">RPERSI_LOCUS4918</name>
</gene>
<feature type="non-terminal residue" evidence="1">
    <location>
        <position position="1"/>
    </location>
</feature>
<evidence type="ECO:0000313" key="2">
    <source>
        <dbReference type="Proteomes" id="UP000789920"/>
    </source>
</evidence>
<protein>
    <submittedName>
        <fullName evidence="1">18280_t:CDS:1</fullName>
    </submittedName>
</protein>
<accession>A0ACA9M8H7</accession>
<sequence length="213" mass="24094">INVVHNQLVFHTTDFANAIKILDNPQIIHRRHLIVIDAVPLPIGDMNSRLRAIFSIAIRHNPVFVGIFIDVELNNVVILSSHEYDVHNREFMDEVRNVIIPNPIFEYGNLHNVHVKRQPPENNPLINFPIIAGEGYKDLYAIRIKSDNRDVGGPVFSYHGPNIANDDDPAELYNVRLNGILTGAIGNIAFMTQYKKIKEESNLFLVSSTGELL</sequence>